<keyword evidence="4 6" id="KW-1133">Transmembrane helix</keyword>
<feature type="transmembrane region" description="Helical" evidence="6">
    <location>
        <begin position="352"/>
        <end position="372"/>
    </location>
</feature>
<feature type="transmembrane region" description="Helical" evidence="6">
    <location>
        <begin position="156"/>
        <end position="175"/>
    </location>
</feature>
<proteinExistence type="inferred from homology"/>
<name>A0A2G8KNU6_STIJA</name>
<dbReference type="GO" id="GO:0016020">
    <property type="term" value="C:membrane"/>
    <property type="evidence" value="ECO:0007669"/>
    <property type="project" value="UniProtKB-SubCell"/>
</dbReference>
<evidence type="ECO:0000313" key="8">
    <source>
        <dbReference type="Proteomes" id="UP000230750"/>
    </source>
</evidence>
<dbReference type="Proteomes" id="UP000230750">
    <property type="component" value="Unassembled WGS sequence"/>
</dbReference>
<dbReference type="Pfam" id="PF05653">
    <property type="entry name" value="Mg_trans_NIPA"/>
    <property type="match status" value="1"/>
</dbReference>
<dbReference type="GO" id="GO:0015095">
    <property type="term" value="F:magnesium ion transmembrane transporter activity"/>
    <property type="evidence" value="ECO:0007669"/>
    <property type="project" value="InterPro"/>
</dbReference>
<evidence type="ECO:0000256" key="4">
    <source>
        <dbReference type="ARBA" id="ARBA00022989"/>
    </source>
</evidence>
<comment type="subcellular location">
    <subcellularLocation>
        <location evidence="1">Membrane</location>
        <topology evidence="1">Multi-pass membrane protein</topology>
    </subcellularLocation>
</comment>
<feature type="transmembrane region" description="Helical" evidence="6">
    <location>
        <begin position="320"/>
        <end position="340"/>
    </location>
</feature>
<sequence length="430" mass="46981">MLTDAISTRNLKTDCIQNRTVIYGTWEMSNITHSTAETQHVTTLDVTTADFITTTASRVTTMLTTDSLETATAPIPLYYQRDFYIGLSLAVSSSVFIGTSFIVKKKALIKISAYATRAGDGGHAYLKEWMWWAGFLLLGLGELCNFMAYAFAPATLVTPLGALSVLVAAVLSSYFLNEALNLLGKIGCYQCILGSLFIILHAPVEDSATTVEELQGKILEPIFLVFLALVLITVTVMIIFVAPRYGHTNILVYIVICSLVGSLVVMCSKGVGIGLLSFFAGIGQPFRLGLMWIMIVCLVVFICFQMHYLNKALDIYNTSVVTPIYYVFFTVTVLVASAILFEEWKFMGFSDIVGTLAGFGTIVAGIFLLHAFRDINISISDLPSVSKTASLNTSQASLNNQFTSEEESSHFHTESLALLNDVGNGQLRPE</sequence>
<comment type="similarity">
    <text evidence="2">Belongs to the NIPA family.</text>
</comment>
<evidence type="ECO:0000256" key="3">
    <source>
        <dbReference type="ARBA" id="ARBA00022692"/>
    </source>
</evidence>
<feature type="transmembrane region" description="Helical" evidence="6">
    <location>
        <begin position="83"/>
        <end position="103"/>
    </location>
</feature>
<reference evidence="7 8" key="1">
    <citation type="journal article" date="2017" name="PLoS Biol.">
        <title>The sea cucumber genome provides insights into morphological evolution and visceral regeneration.</title>
        <authorList>
            <person name="Zhang X."/>
            <person name="Sun L."/>
            <person name="Yuan J."/>
            <person name="Sun Y."/>
            <person name="Gao Y."/>
            <person name="Zhang L."/>
            <person name="Li S."/>
            <person name="Dai H."/>
            <person name="Hamel J.F."/>
            <person name="Liu C."/>
            <person name="Yu Y."/>
            <person name="Liu S."/>
            <person name="Lin W."/>
            <person name="Guo K."/>
            <person name="Jin S."/>
            <person name="Xu P."/>
            <person name="Storey K.B."/>
            <person name="Huan P."/>
            <person name="Zhang T."/>
            <person name="Zhou Y."/>
            <person name="Zhang J."/>
            <person name="Lin C."/>
            <person name="Li X."/>
            <person name="Xing L."/>
            <person name="Huo D."/>
            <person name="Sun M."/>
            <person name="Wang L."/>
            <person name="Mercier A."/>
            <person name="Li F."/>
            <person name="Yang H."/>
            <person name="Xiang J."/>
        </authorList>
    </citation>
    <scope>NUCLEOTIDE SEQUENCE [LARGE SCALE GENOMIC DNA]</scope>
    <source>
        <strain evidence="7">Shaxun</strain>
        <tissue evidence="7">Muscle</tissue>
    </source>
</reference>
<dbReference type="OrthoDB" id="6428174at2759"/>
<feature type="transmembrane region" description="Helical" evidence="6">
    <location>
        <begin position="182"/>
        <end position="202"/>
    </location>
</feature>
<dbReference type="InterPro" id="IPR008521">
    <property type="entry name" value="Mg_trans_NIPA"/>
</dbReference>
<keyword evidence="3 6" id="KW-0812">Transmembrane</keyword>
<dbReference type="EMBL" id="MRZV01000451">
    <property type="protein sequence ID" value="PIK49689.1"/>
    <property type="molecule type" value="Genomic_DNA"/>
</dbReference>
<dbReference type="AlphaFoldDB" id="A0A2G8KNU6"/>
<dbReference type="InterPro" id="IPR037185">
    <property type="entry name" value="EmrE-like"/>
</dbReference>
<organism evidence="7 8">
    <name type="scientific">Stichopus japonicus</name>
    <name type="common">Sea cucumber</name>
    <dbReference type="NCBI Taxonomy" id="307972"/>
    <lineage>
        <taxon>Eukaryota</taxon>
        <taxon>Metazoa</taxon>
        <taxon>Echinodermata</taxon>
        <taxon>Eleutherozoa</taxon>
        <taxon>Echinozoa</taxon>
        <taxon>Holothuroidea</taxon>
        <taxon>Aspidochirotacea</taxon>
        <taxon>Aspidochirotida</taxon>
        <taxon>Stichopodidae</taxon>
        <taxon>Apostichopus</taxon>
    </lineage>
</organism>
<keyword evidence="5 6" id="KW-0472">Membrane</keyword>
<comment type="caution">
    <text evidence="7">The sequence shown here is derived from an EMBL/GenBank/DDBJ whole genome shotgun (WGS) entry which is preliminary data.</text>
</comment>
<feature type="transmembrane region" description="Helical" evidence="6">
    <location>
        <begin position="129"/>
        <end position="150"/>
    </location>
</feature>
<feature type="transmembrane region" description="Helical" evidence="6">
    <location>
        <begin position="289"/>
        <end position="308"/>
    </location>
</feature>
<protein>
    <submittedName>
        <fullName evidence="7">Putative magnesium transporter NIPA2</fullName>
    </submittedName>
</protein>
<evidence type="ECO:0000256" key="6">
    <source>
        <dbReference type="SAM" id="Phobius"/>
    </source>
</evidence>
<dbReference type="PANTHER" id="PTHR12570:SF92">
    <property type="entry name" value="SPICHTHYIN, ISOFORM B"/>
    <property type="match status" value="1"/>
</dbReference>
<feature type="transmembrane region" description="Helical" evidence="6">
    <location>
        <begin position="222"/>
        <end position="243"/>
    </location>
</feature>
<gene>
    <name evidence="7" type="ORF">BSL78_13421</name>
</gene>
<dbReference type="STRING" id="307972.A0A2G8KNU6"/>
<dbReference type="PANTHER" id="PTHR12570">
    <property type="match status" value="1"/>
</dbReference>
<keyword evidence="8" id="KW-1185">Reference proteome</keyword>
<evidence type="ECO:0000256" key="1">
    <source>
        <dbReference type="ARBA" id="ARBA00004141"/>
    </source>
</evidence>
<dbReference type="SUPFAM" id="SSF103481">
    <property type="entry name" value="Multidrug resistance efflux transporter EmrE"/>
    <property type="match status" value="1"/>
</dbReference>
<evidence type="ECO:0000313" key="7">
    <source>
        <dbReference type="EMBL" id="PIK49689.1"/>
    </source>
</evidence>
<feature type="transmembrane region" description="Helical" evidence="6">
    <location>
        <begin position="250"/>
        <end position="283"/>
    </location>
</feature>
<evidence type="ECO:0000256" key="5">
    <source>
        <dbReference type="ARBA" id="ARBA00023136"/>
    </source>
</evidence>
<accession>A0A2G8KNU6</accession>
<evidence type="ECO:0000256" key="2">
    <source>
        <dbReference type="ARBA" id="ARBA00007230"/>
    </source>
</evidence>